<evidence type="ECO:0000259" key="7">
    <source>
        <dbReference type="Pfam" id="PF01490"/>
    </source>
</evidence>
<feature type="domain" description="Amino acid transporter transmembrane" evidence="7">
    <location>
        <begin position="31"/>
        <end position="427"/>
    </location>
</feature>
<protein>
    <recommendedName>
        <fullName evidence="7">Amino acid transporter transmembrane domain-containing protein</fullName>
    </recommendedName>
</protein>
<feature type="transmembrane region" description="Helical" evidence="6">
    <location>
        <begin position="69"/>
        <end position="86"/>
    </location>
</feature>
<accession>A0A9P4M9V7</accession>
<name>A0A9P4M9V7_9PEZI</name>
<keyword evidence="9" id="KW-1185">Reference proteome</keyword>
<dbReference type="Proteomes" id="UP000799772">
    <property type="component" value="Unassembled WGS sequence"/>
</dbReference>
<reference evidence="8" key="1">
    <citation type="journal article" date="2020" name="Stud. Mycol.">
        <title>101 Dothideomycetes genomes: a test case for predicting lifestyles and emergence of pathogens.</title>
        <authorList>
            <person name="Haridas S."/>
            <person name="Albert R."/>
            <person name="Binder M."/>
            <person name="Bloem J."/>
            <person name="Labutti K."/>
            <person name="Salamov A."/>
            <person name="Andreopoulos B."/>
            <person name="Baker S."/>
            <person name="Barry K."/>
            <person name="Bills G."/>
            <person name="Bluhm B."/>
            <person name="Cannon C."/>
            <person name="Castanera R."/>
            <person name="Culley D."/>
            <person name="Daum C."/>
            <person name="Ezra D."/>
            <person name="Gonzalez J."/>
            <person name="Henrissat B."/>
            <person name="Kuo A."/>
            <person name="Liang C."/>
            <person name="Lipzen A."/>
            <person name="Lutzoni F."/>
            <person name="Magnuson J."/>
            <person name="Mondo S."/>
            <person name="Nolan M."/>
            <person name="Ohm R."/>
            <person name="Pangilinan J."/>
            <person name="Park H.-J."/>
            <person name="Ramirez L."/>
            <person name="Alfaro M."/>
            <person name="Sun H."/>
            <person name="Tritt A."/>
            <person name="Yoshinaga Y."/>
            <person name="Zwiers L.-H."/>
            <person name="Turgeon B."/>
            <person name="Goodwin S."/>
            <person name="Spatafora J."/>
            <person name="Crous P."/>
            <person name="Grigoriev I."/>
        </authorList>
    </citation>
    <scope>NUCLEOTIDE SEQUENCE</scope>
    <source>
        <strain evidence="8">CBS 133067</strain>
    </source>
</reference>
<dbReference type="InterPro" id="IPR013057">
    <property type="entry name" value="AA_transpt_TM"/>
</dbReference>
<feature type="transmembrane region" description="Helical" evidence="6">
    <location>
        <begin position="254"/>
        <end position="275"/>
    </location>
</feature>
<dbReference type="OrthoDB" id="3162524at2759"/>
<evidence type="ECO:0000256" key="6">
    <source>
        <dbReference type="SAM" id="Phobius"/>
    </source>
</evidence>
<keyword evidence="4 6" id="KW-1133">Transmembrane helix</keyword>
<dbReference type="PANTHER" id="PTHR22950">
    <property type="entry name" value="AMINO ACID TRANSPORTER"/>
    <property type="match status" value="1"/>
</dbReference>
<dbReference type="GO" id="GO:0015179">
    <property type="term" value="F:L-amino acid transmembrane transporter activity"/>
    <property type="evidence" value="ECO:0007669"/>
    <property type="project" value="TreeGrafter"/>
</dbReference>
<dbReference type="EMBL" id="ML978122">
    <property type="protein sequence ID" value="KAF2102550.1"/>
    <property type="molecule type" value="Genomic_DNA"/>
</dbReference>
<feature type="transmembrane region" description="Helical" evidence="6">
    <location>
        <begin position="107"/>
        <end position="131"/>
    </location>
</feature>
<feature type="transmembrane region" description="Helical" evidence="6">
    <location>
        <begin position="170"/>
        <end position="190"/>
    </location>
</feature>
<dbReference type="GO" id="GO:0016020">
    <property type="term" value="C:membrane"/>
    <property type="evidence" value="ECO:0007669"/>
    <property type="project" value="UniProtKB-SubCell"/>
</dbReference>
<feature type="transmembrane region" description="Helical" evidence="6">
    <location>
        <begin position="40"/>
        <end position="63"/>
    </location>
</feature>
<feature type="transmembrane region" description="Helical" evidence="6">
    <location>
        <begin position="295"/>
        <end position="315"/>
    </location>
</feature>
<keyword evidence="3 6" id="KW-0812">Transmembrane</keyword>
<evidence type="ECO:0000256" key="4">
    <source>
        <dbReference type="ARBA" id="ARBA00022989"/>
    </source>
</evidence>
<dbReference type="Pfam" id="PF01490">
    <property type="entry name" value="Aa_trans"/>
    <property type="match status" value="1"/>
</dbReference>
<comment type="similarity">
    <text evidence="2">Belongs to the amino acid/polyamine transporter 2 family.</text>
</comment>
<keyword evidence="5 6" id="KW-0472">Membrane</keyword>
<dbReference type="AlphaFoldDB" id="A0A9P4M9V7"/>
<evidence type="ECO:0000256" key="2">
    <source>
        <dbReference type="ARBA" id="ARBA00008066"/>
    </source>
</evidence>
<organism evidence="8 9">
    <name type="scientific">Rhizodiscina lignyota</name>
    <dbReference type="NCBI Taxonomy" id="1504668"/>
    <lineage>
        <taxon>Eukaryota</taxon>
        <taxon>Fungi</taxon>
        <taxon>Dikarya</taxon>
        <taxon>Ascomycota</taxon>
        <taxon>Pezizomycotina</taxon>
        <taxon>Dothideomycetes</taxon>
        <taxon>Pleosporomycetidae</taxon>
        <taxon>Aulographales</taxon>
        <taxon>Rhizodiscinaceae</taxon>
        <taxon>Rhizodiscina</taxon>
    </lineage>
</organism>
<dbReference type="PANTHER" id="PTHR22950:SF697">
    <property type="entry name" value="AMINO ACID TRANSPORTER (EUROFUNG)"/>
    <property type="match status" value="1"/>
</dbReference>
<feature type="transmembrane region" description="Helical" evidence="6">
    <location>
        <begin position="137"/>
        <end position="158"/>
    </location>
</feature>
<sequence length="454" mass="49195">MGDAEDIIYDKEIENEFEVFKKGEDVVDFRTVSWQKASIIFLKVIFATGVLSIPTAMFSLGAVGGGFSVIGWGLLNTYTAIVQGNFRNRHAGCHSIADMANVLGGKVLREVVGLLFIVAYVLCTGSGILGVSIALNVFSTHGACTVWFTFVATVIVVLAASVRKFHQIGWLTYAGFFSIYAAVFIVVIAVTTRTRPATAPPTGDYDLGWFAVPPSTTFVDGMTATATIFVSSAGTSAFLPVISEMRNPKEYNKAVYWCMALVQASYLTFALVVYRWCGQYVANPSIGSAGHTVKIVSYAIGLVGLIVSACLYLHVASKYVFVRILRDSRHLQHNTVIHWATWLGTVIGLAAVAFIICEAVPIFSFLIALTGSVCFAPMAICLPAWLWLYDHWDYWKGNVLFKAYWLMHWGMIALGLFILGGGTYGVVQQIIDAYASGLIGGAFDCADNSGSVGT</sequence>
<feature type="transmembrane region" description="Helical" evidence="6">
    <location>
        <begin position="222"/>
        <end position="242"/>
    </location>
</feature>
<evidence type="ECO:0000313" key="9">
    <source>
        <dbReference type="Proteomes" id="UP000799772"/>
    </source>
</evidence>
<evidence type="ECO:0000256" key="1">
    <source>
        <dbReference type="ARBA" id="ARBA00004141"/>
    </source>
</evidence>
<comment type="subcellular location">
    <subcellularLocation>
        <location evidence="1">Membrane</location>
        <topology evidence="1">Multi-pass membrane protein</topology>
    </subcellularLocation>
</comment>
<gene>
    <name evidence="8" type="ORF">NA57DRAFT_63457</name>
</gene>
<evidence type="ECO:0000256" key="5">
    <source>
        <dbReference type="ARBA" id="ARBA00023136"/>
    </source>
</evidence>
<comment type="caution">
    <text evidence="8">The sequence shown here is derived from an EMBL/GenBank/DDBJ whole genome shotgun (WGS) entry which is preliminary data.</text>
</comment>
<evidence type="ECO:0000256" key="3">
    <source>
        <dbReference type="ARBA" id="ARBA00022692"/>
    </source>
</evidence>
<evidence type="ECO:0000313" key="8">
    <source>
        <dbReference type="EMBL" id="KAF2102550.1"/>
    </source>
</evidence>
<feature type="transmembrane region" description="Helical" evidence="6">
    <location>
        <begin position="336"/>
        <end position="356"/>
    </location>
</feature>
<dbReference type="FunFam" id="1.20.1740.10:FF:000039">
    <property type="entry name" value="Neutral amino acid transporter (Eurofung)"/>
    <property type="match status" value="1"/>
</dbReference>
<feature type="transmembrane region" description="Helical" evidence="6">
    <location>
        <begin position="362"/>
        <end position="387"/>
    </location>
</feature>
<proteinExistence type="inferred from homology"/>